<dbReference type="GeneID" id="25789982"/>
<accession>G9ME42</accession>
<reference evidence="1 2" key="1">
    <citation type="journal article" date="2011" name="Genome Biol.">
        <title>Comparative genome sequence analysis underscores mycoparasitism as the ancestral life style of Trichoderma.</title>
        <authorList>
            <person name="Kubicek C.P."/>
            <person name="Herrera-Estrella A."/>
            <person name="Seidl-Seiboth V."/>
            <person name="Martinez D.A."/>
            <person name="Druzhinina I.S."/>
            <person name="Thon M."/>
            <person name="Zeilinger S."/>
            <person name="Casas-Flores S."/>
            <person name="Horwitz B.A."/>
            <person name="Mukherjee P.K."/>
            <person name="Mukherjee M."/>
            <person name="Kredics L."/>
            <person name="Alcaraz L.D."/>
            <person name="Aerts A."/>
            <person name="Antal Z."/>
            <person name="Atanasova L."/>
            <person name="Cervantes-Badillo M.G."/>
            <person name="Challacombe J."/>
            <person name="Chertkov O."/>
            <person name="McCluskey K."/>
            <person name="Coulpier F."/>
            <person name="Deshpande N."/>
            <person name="von Doehren H."/>
            <person name="Ebbole D.J."/>
            <person name="Esquivel-Naranjo E.U."/>
            <person name="Fekete E."/>
            <person name="Flipphi M."/>
            <person name="Glaser F."/>
            <person name="Gomez-Rodriguez E.Y."/>
            <person name="Gruber S."/>
            <person name="Han C."/>
            <person name="Henrissat B."/>
            <person name="Hermosa R."/>
            <person name="Hernandez-Onate M."/>
            <person name="Karaffa L."/>
            <person name="Kosti I."/>
            <person name="Le Crom S."/>
            <person name="Lindquist E."/>
            <person name="Lucas S."/>
            <person name="Luebeck M."/>
            <person name="Luebeck P.S."/>
            <person name="Margeot A."/>
            <person name="Metz B."/>
            <person name="Misra M."/>
            <person name="Nevalainen H."/>
            <person name="Omann M."/>
            <person name="Packer N."/>
            <person name="Perrone G."/>
            <person name="Uresti-Rivera E.E."/>
            <person name="Salamov A."/>
            <person name="Schmoll M."/>
            <person name="Seiboth B."/>
            <person name="Shapiro H."/>
            <person name="Sukno S."/>
            <person name="Tamayo-Ramos J.A."/>
            <person name="Tisch D."/>
            <person name="Wiest A."/>
            <person name="Wilkinson H.H."/>
            <person name="Zhang M."/>
            <person name="Coutinho P.M."/>
            <person name="Kenerley C.M."/>
            <person name="Monte E."/>
            <person name="Baker S.E."/>
            <person name="Grigoriev I.V."/>
        </authorList>
    </citation>
    <scope>NUCLEOTIDE SEQUENCE [LARGE SCALE GENOMIC DNA]</scope>
    <source>
        <strain evidence="2">Gv29-8 / FGSC 10586</strain>
    </source>
</reference>
<dbReference type="EMBL" id="ABDF02000001">
    <property type="protein sequence ID" value="EHK27337.1"/>
    <property type="molecule type" value="Genomic_DNA"/>
</dbReference>
<comment type="caution">
    <text evidence="1">The sequence shown here is derived from an EMBL/GenBank/DDBJ whole genome shotgun (WGS) entry which is preliminary data.</text>
</comment>
<protein>
    <submittedName>
        <fullName evidence="1">Uncharacterized protein</fullName>
    </submittedName>
</protein>
<dbReference type="VEuPathDB" id="FungiDB:TRIVIDRAFT_197191"/>
<keyword evidence="2" id="KW-1185">Reference proteome</keyword>
<organism evidence="1 2">
    <name type="scientific">Hypocrea virens (strain Gv29-8 / FGSC 10586)</name>
    <name type="common">Gliocladium virens</name>
    <name type="synonym">Trichoderma virens</name>
    <dbReference type="NCBI Taxonomy" id="413071"/>
    <lineage>
        <taxon>Eukaryota</taxon>
        <taxon>Fungi</taxon>
        <taxon>Dikarya</taxon>
        <taxon>Ascomycota</taxon>
        <taxon>Pezizomycotina</taxon>
        <taxon>Sordariomycetes</taxon>
        <taxon>Hypocreomycetidae</taxon>
        <taxon>Hypocreales</taxon>
        <taxon>Hypocreaceae</taxon>
        <taxon>Trichoderma</taxon>
    </lineage>
</organism>
<evidence type="ECO:0000313" key="1">
    <source>
        <dbReference type="EMBL" id="EHK27337.1"/>
    </source>
</evidence>
<dbReference type="InParanoid" id="G9ME42"/>
<dbReference type="RefSeq" id="XP_013961541.1">
    <property type="nucleotide sequence ID" value="XM_014106066.1"/>
</dbReference>
<proteinExistence type="predicted"/>
<name>G9ME42_HYPVG</name>
<gene>
    <name evidence="1" type="ORF">TRIVIDRAFT_197191</name>
</gene>
<evidence type="ECO:0000313" key="2">
    <source>
        <dbReference type="Proteomes" id="UP000007115"/>
    </source>
</evidence>
<dbReference type="HOGENOM" id="CLU_1619265_0_0_1"/>
<dbReference type="AlphaFoldDB" id="G9ME42"/>
<sequence length="164" mass="18325">MEDTCTCTTTLLSAWSDVTWPIRAILGIRDSRYLYGTGRSHNPPLTSSLNALAKAAKSKAKKAQLTEHWQALMPSASRYHVKALHLDMSLQITPQASKRPPPTDAWACREERGKMLGKLRKPRRLIPGGFLRGKTPGQGKKNLLKENLARAWTFCPGYCSGWCF</sequence>
<dbReference type="Proteomes" id="UP000007115">
    <property type="component" value="Unassembled WGS sequence"/>
</dbReference>